<evidence type="ECO:0000259" key="6">
    <source>
        <dbReference type="PROSITE" id="PS50237"/>
    </source>
</evidence>
<reference evidence="7" key="1">
    <citation type="journal article" date="2020" name="Fungal Divers.">
        <title>Resolving the Mortierellaceae phylogeny through synthesis of multi-gene phylogenetics and phylogenomics.</title>
        <authorList>
            <person name="Vandepol N."/>
            <person name="Liber J."/>
            <person name="Desiro A."/>
            <person name="Na H."/>
            <person name="Kennedy M."/>
            <person name="Barry K."/>
            <person name="Grigoriev I.V."/>
            <person name="Miller A.N."/>
            <person name="O'Donnell K."/>
            <person name="Stajich J.E."/>
            <person name="Bonito G."/>
        </authorList>
    </citation>
    <scope>NUCLEOTIDE SEQUENCE</scope>
    <source>
        <strain evidence="7">BC1065</strain>
    </source>
</reference>
<dbReference type="InterPro" id="IPR000569">
    <property type="entry name" value="HECT_dom"/>
</dbReference>
<keyword evidence="3" id="KW-0808">Transferase</keyword>
<comment type="catalytic activity">
    <reaction evidence="1">
        <text>S-ubiquitinyl-[E2 ubiquitin-conjugating enzyme]-L-cysteine + [acceptor protein]-L-lysine = [E2 ubiquitin-conjugating enzyme]-L-cysteine + N(6)-ubiquitinyl-[acceptor protein]-L-lysine.</text>
        <dbReference type="EC" id="2.3.2.26"/>
    </reaction>
</comment>
<proteinExistence type="predicted"/>
<accession>A0A9P6PUV9</accession>
<evidence type="ECO:0000313" key="7">
    <source>
        <dbReference type="EMBL" id="KAG0253220.1"/>
    </source>
</evidence>
<sequence>MFDGSFKSRKAISLGGNRQQVDKQRLLRQAQEERRAREAERLRLRSAEHIQAWYRGRKIAADLRQELRTLWDKDVLALEAHLQSTTSDPTAIATSVHHITRKFLFFFRPAWDHTRLVRMLNLTLSDVQLNATTTKAIILPFAKSGYDQDWGQLLTRFLRLLMKHLEDCGGWPEDESCSLVTLLDTLIAPGSFTGVVGNDRARELSQSLVDVFVQSDLFSAIHKFMEGVSVDEKDRTSVAMSLLLAERICKSYQSEPGDYARLIAQFTRHIMTIPLLPNRVTIEAITTFTSRLPLDAILQQLAADNCQSVPSWPQNDIIALLANILAFGHGRINKMSLTTSGAYVRVLTALLGMVPTNLIEAPVVKTVNEDEDDEDAEWRLETVPGSSPKSSSTNGRLDPRMLKWLSLAHDINHLNNLLLALGSSTGGSFSEQLLGDITQLLLNLITLFPSHKINILSSLMFFRFGIQHQDSIGAAVPGTSIIKIALDTFLTTNLYQQLPKTMQMADTAARVVAIMDPQHTPAWGFMAIIAELYCQILVTMGDDEFHDSARNPIPLSSVVALSATVRDASFLLWWHDNALNMSDHFAGSKNLTIGYLRDIITKLTRQLHARDSRRPFCPKDHWLAPMPLDMASFKRAVVLDEENLGDDRDDEVEDETGRPIGITERTNRRLRTTQLARLSPRLGVLNNIPFVIRFEDRVAIFRAFVESDRSRTPWAFDFMHQSRAVIRRDHVFEDGFDYLNPLGTKLKGRVSISFMDQYGIPEAGIDGGGVFKEFLTSLVLEAFDARVGLFMNTSGQLLYPNPQSFARESRKLQEYEFLGRMLGKALYEGILIDAAFAGFFLSKCLGQMNYLDDLPSLDPELYKGLMFLKNYEGNVEDLSLYFTVDDEELGVSKTRELIPGGSNVQVTRQNRIRYIYLMAHYRLNYQIEAQCRAFFRGLKDLIDPKWLWMFNQQELQVMLGGAQTAIQLDDLKQNVVYSNFAESDPTIQHFWSVVEDMSEDDRRLLVKFVTSCARPPLLGFKELNPKMCIRNAGDAEDRLPTSSTCMNLLKLPAFRTRKQLKEKLMYAIHAEAGFDLS</sequence>
<dbReference type="GO" id="GO:0000209">
    <property type="term" value="P:protein polyubiquitination"/>
    <property type="evidence" value="ECO:0007669"/>
    <property type="project" value="InterPro"/>
</dbReference>
<dbReference type="EMBL" id="JAAAJB010000600">
    <property type="protein sequence ID" value="KAG0253220.1"/>
    <property type="molecule type" value="Genomic_DNA"/>
</dbReference>
<dbReference type="OrthoDB" id="8068875at2759"/>
<dbReference type="PROSITE" id="PS50237">
    <property type="entry name" value="HECT"/>
    <property type="match status" value="1"/>
</dbReference>
<dbReference type="FunFam" id="3.30.2410.10:FF:000011">
    <property type="entry name" value="Putative Ubiquitin-protein ligase E3C"/>
    <property type="match status" value="1"/>
</dbReference>
<evidence type="ECO:0000256" key="4">
    <source>
        <dbReference type="ARBA" id="ARBA00022786"/>
    </source>
</evidence>
<name>A0A9P6PUV9_9FUNG</name>
<keyword evidence="4 5" id="KW-0833">Ubl conjugation pathway</keyword>
<evidence type="ECO:0000313" key="8">
    <source>
        <dbReference type="Proteomes" id="UP000807716"/>
    </source>
</evidence>
<evidence type="ECO:0000256" key="1">
    <source>
        <dbReference type="ARBA" id="ARBA00000885"/>
    </source>
</evidence>
<organism evidence="7 8">
    <name type="scientific">Actinomortierella ambigua</name>
    <dbReference type="NCBI Taxonomy" id="1343610"/>
    <lineage>
        <taxon>Eukaryota</taxon>
        <taxon>Fungi</taxon>
        <taxon>Fungi incertae sedis</taxon>
        <taxon>Mucoromycota</taxon>
        <taxon>Mortierellomycotina</taxon>
        <taxon>Mortierellomycetes</taxon>
        <taxon>Mortierellales</taxon>
        <taxon>Mortierellaceae</taxon>
        <taxon>Actinomortierella</taxon>
    </lineage>
</organism>
<feature type="active site" description="Glycyl thioester intermediate" evidence="5">
    <location>
        <position position="1045"/>
    </location>
</feature>
<dbReference type="InterPro" id="IPR044611">
    <property type="entry name" value="E3A/B/C-like"/>
</dbReference>
<dbReference type="AlphaFoldDB" id="A0A9P6PUV9"/>
<dbReference type="Pfam" id="PF00632">
    <property type="entry name" value="HECT"/>
    <property type="match status" value="1"/>
</dbReference>
<gene>
    <name evidence="7" type="ORF">DFQ27_007607</name>
</gene>
<protein>
    <recommendedName>
        <fullName evidence="2">HECT-type E3 ubiquitin transferase</fullName>
        <ecNumber evidence="2">2.3.2.26</ecNumber>
    </recommendedName>
</protein>
<dbReference type="SMART" id="SM00119">
    <property type="entry name" value="HECTc"/>
    <property type="match status" value="1"/>
</dbReference>
<dbReference type="Proteomes" id="UP000807716">
    <property type="component" value="Unassembled WGS sequence"/>
</dbReference>
<dbReference type="PANTHER" id="PTHR45700:SF2">
    <property type="entry name" value="UBIQUITIN-PROTEIN LIGASE E3C"/>
    <property type="match status" value="1"/>
</dbReference>
<dbReference type="GO" id="GO:0061630">
    <property type="term" value="F:ubiquitin protein ligase activity"/>
    <property type="evidence" value="ECO:0007669"/>
    <property type="project" value="UniProtKB-EC"/>
</dbReference>
<evidence type="ECO:0000256" key="2">
    <source>
        <dbReference type="ARBA" id="ARBA00012485"/>
    </source>
</evidence>
<dbReference type="GO" id="GO:0006511">
    <property type="term" value="P:ubiquitin-dependent protein catabolic process"/>
    <property type="evidence" value="ECO:0007669"/>
    <property type="project" value="TreeGrafter"/>
</dbReference>
<keyword evidence="8" id="KW-1185">Reference proteome</keyword>
<feature type="domain" description="HECT" evidence="6">
    <location>
        <begin position="746"/>
        <end position="1077"/>
    </location>
</feature>
<evidence type="ECO:0000256" key="3">
    <source>
        <dbReference type="ARBA" id="ARBA00022679"/>
    </source>
</evidence>
<dbReference type="FunFam" id="3.30.2160.10:FF:000002">
    <property type="entry name" value="Putative Ubiquitin-protein ligase E3C"/>
    <property type="match status" value="1"/>
</dbReference>
<dbReference type="Gene3D" id="3.30.2410.10">
    <property type="entry name" value="Hect, E3 ligase catalytic domain"/>
    <property type="match status" value="1"/>
</dbReference>
<dbReference type="InterPro" id="IPR035983">
    <property type="entry name" value="Hect_E3_ubiquitin_ligase"/>
</dbReference>
<comment type="caution">
    <text evidence="7">The sequence shown here is derived from an EMBL/GenBank/DDBJ whole genome shotgun (WGS) entry which is preliminary data.</text>
</comment>
<dbReference type="CDD" id="cd00078">
    <property type="entry name" value="HECTc"/>
    <property type="match status" value="1"/>
</dbReference>
<dbReference type="Gene3D" id="3.30.2160.10">
    <property type="entry name" value="Hect, E3 ligase catalytic domain"/>
    <property type="match status" value="1"/>
</dbReference>
<evidence type="ECO:0000256" key="5">
    <source>
        <dbReference type="PROSITE-ProRule" id="PRU00104"/>
    </source>
</evidence>
<dbReference type="EC" id="2.3.2.26" evidence="2"/>
<dbReference type="PANTHER" id="PTHR45700">
    <property type="entry name" value="UBIQUITIN-PROTEIN LIGASE E3C"/>
    <property type="match status" value="1"/>
</dbReference>
<dbReference type="SUPFAM" id="SSF56204">
    <property type="entry name" value="Hect, E3 ligase catalytic domain"/>
    <property type="match status" value="1"/>
</dbReference>
<dbReference type="Gene3D" id="3.90.1750.10">
    <property type="entry name" value="Hect, E3 ligase catalytic domains"/>
    <property type="match status" value="1"/>
</dbReference>